<evidence type="ECO:0000313" key="1">
    <source>
        <dbReference type="EMBL" id="ETO20677.1"/>
    </source>
</evidence>
<gene>
    <name evidence="1" type="ORF">RFI_16540</name>
</gene>
<dbReference type="EMBL" id="ASPP01012369">
    <property type="protein sequence ID" value="ETO20677.1"/>
    <property type="molecule type" value="Genomic_DNA"/>
</dbReference>
<keyword evidence="2" id="KW-1185">Reference proteome</keyword>
<evidence type="ECO:0000313" key="2">
    <source>
        <dbReference type="Proteomes" id="UP000023152"/>
    </source>
</evidence>
<sequence length="380" mass="42791">MPSSGDNIRPVIANHIIEMLQNECVAVPSHHTSHQHDSACPSGSAKLTICFGCSEASNNNSRHCSTVSSVSFPAVIKKEGNQSWLGLPIHTMLKAIESQTRNNPCCKEPTAISLTFNPNASGISGNDGGSASCTLQNSWEKDKAVAKTTDCQVSFVTKAEPEMPQSPIMADHAKRPIPESPDNQKIKKKMETNVSVYVRQEKQPQENIIDYGGEHKTASQVLHEYLVHVEKRLPDNNQPHCQQCEHGIWSKEEMFPPKLFQHIFQQEQYDNDANYEQQQSAQFNIRLILCVRMCANIFWFFFKKCFVNQWGKKKKTYFFFGKEGVTAIYVKNAIKCNDTLNLLKKIARSKLNKSNPSLTSFVYVIVAVMKMITTTITTKL</sequence>
<organism evidence="1 2">
    <name type="scientific">Reticulomyxa filosa</name>
    <dbReference type="NCBI Taxonomy" id="46433"/>
    <lineage>
        <taxon>Eukaryota</taxon>
        <taxon>Sar</taxon>
        <taxon>Rhizaria</taxon>
        <taxon>Retaria</taxon>
        <taxon>Foraminifera</taxon>
        <taxon>Monothalamids</taxon>
        <taxon>Reticulomyxidae</taxon>
        <taxon>Reticulomyxa</taxon>
    </lineage>
</organism>
<proteinExistence type="predicted"/>
<dbReference type="Proteomes" id="UP000023152">
    <property type="component" value="Unassembled WGS sequence"/>
</dbReference>
<name>X6N5T8_RETFI</name>
<comment type="caution">
    <text evidence="1">The sequence shown here is derived from an EMBL/GenBank/DDBJ whole genome shotgun (WGS) entry which is preliminary data.</text>
</comment>
<protein>
    <submittedName>
        <fullName evidence="1">Uncharacterized protein</fullName>
    </submittedName>
</protein>
<reference evidence="1 2" key="1">
    <citation type="journal article" date="2013" name="Curr. Biol.">
        <title>The Genome of the Foraminiferan Reticulomyxa filosa.</title>
        <authorList>
            <person name="Glockner G."/>
            <person name="Hulsmann N."/>
            <person name="Schleicher M."/>
            <person name="Noegel A.A."/>
            <person name="Eichinger L."/>
            <person name="Gallinger C."/>
            <person name="Pawlowski J."/>
            <person name="Sierra R."/>
            <person name="Euteneuer U."/>
            <person name="Pillet L."/>
            <person name="Moustafa A."/>
            <person name="Platzer M."/>
            <person name="Groth M."/>
            <person name="Szafranski K."/>
            <person name="Schliwa M."/>
        </authorList>
    </citation>
    <scope>NUCLEOTIDE SEQUENCE [LARGE SCALE GENOMIC DNA]</scope>
</reference>
<accession>X6N5T8</accession>
<dbReference type="AlphaFoldDB" id="X6N5T8"/>